<dbReference type="EMBL" id="DF974517">
    <property type="protein sequence ID" value="GAU49103.1"/>
    <property type="molecule type" value="Genomic_DNA"/>
</dbReference>
<dbReference type="OrthoDB" id="1742931at2759"/>
<dbReference type="InterPro" id="IPR039638">
    <property type="entry name" value="MED33A/B"/>
</dbReference>
<evidence type="ECO:0000313" key="1">
    <source>
        <dbReference type="EMBL" id="GAU49103.1"/>
    </source>
</evidence>
<accession>A0A2Z6P3I5</accession>
<gene>
    <name evidence="1" type="ORF">TSUD_13440</name>
</gene>
<dbReference type="PANTHER" id="PTHR33739:SF7">
    <property type="entry name" value="MEDIATOR OF RNA POLYMERASE II TRANSCRIPTION SUBUNIT 33B"/>
    <property type="match status" value="1"/>
</dbReference>
<dbReference type="GO" id="GO:2000762">
    <property type="term" value="P:regulation of phenylpropanoid metabolic process"/>
    <property type="evidence" value="ECO:0007669"/>
    <property type="project" value="InterPro"/>
</dbReference>
<evidence type="ECO:0000313" key="2">
    <source>
        <dbReference type="Proteomes" id="UP000242715"/>
    </source>
</evidence>
<protein>
    <submittedName>
        <fullName evidence="1">Uncharacterized protein</fullName>
    </submittedName>
</protein>
<dbReference type="Proteomes" id="UP000242715">
    <property type="component" value="Unassembled WGS sequence"/>
</dbReference>
<name>A0A2Z6P3I5_TRISU</name>
<organism evidence="1 2">
    <name type="scientific">Trifolium subterraneum</name>
    <name type="common">Subterranean clover</name>
    <dbReference type="NCBI Taxonomy" id="3900"/>
    <lineage>
        <taxon>Eukaryota</taxon>
        <taxon>Viridiplantae</taxon>
        <taxon>Streptophyta</taxon>
        <taxon>Embryophyta</taxon>
        <taxon>Tracheophyta</taxon>
        <taxon>Spermatophyta</taxon>
        <taxon>Magnoliopsida</taxon>
        <taxon>eudicotyledons</taxon>
        <taxon>Gunneridae</taxon>
        <taxon>Pentapetalae</taxon>
        <taxon>rosids</taxon>
        <taxon>fabids</taxon>
        <taxon>Fabales</taxon>
        <taxon>Fabaceae</taxon>
        <taxon>Papilionoideae</taxon>
        <taxon>50 kb inversion clade</taxon>
        <taxon>NPAAA clade</taxon>
        <taxon>Hologalegina</taxon>
        <taxon>IRL clade</taxon>
        <taxon>Trifolieae</taxon>
        <taxon>Trifolium</taxon>
    </lineage>
</organism>
<dbReference type="AlphaFoldDB" id="A0A2Z6P3I5"/>
<dbReference type="PANTHER" id="PTHR33739">
    <property type="entry name" value="OS07G0681500 PROTEIN"/>
    <property type="match status" value="1"/>
</dbReference>
<dbReference type="GO" id="GO:0016592">
    <property type="term" value="C:mediator complex"/>
    <property type="evidence" value="ECO:0007669"/>
    <property type="project" value="InterPro"/>
</dbReference>
<keyword evidence="2" id="KW-1185">Reference proteome</keyword>
<sequence>MVEQQIKKILAATGVDVPRPPVGWNSPTTLSLPLAAFVSLTITYKFDKASECFLVLIEGEALEWLPCILCFWNCLPPQQGCRSSASKMLLHINPLDLVLPLFIAMVVSGPFLVMDFVPTSPVGSLPIRDIASCGLAKGQMEKLKKTKYGMRYGQASLATSITRVKHAALFYFWPHWFGYQADQAWFNL</sequence>
<reference evidence="2" key="1">
    <citation type="journal article" date="2017" name="Front. Plant Sci.">
        <title>Climate Clever Clovers: New Paradigm to Reduce the Environmental Footprint of Ruminants by Breeding Low Methanogenic Forages Utilizing Haplotype Variation.</title>
        <authorList>
            <person name="Kaur P."/>
            <person name="Appels R."/>
            <person name="Bayer P.E."/>
            <person name="Keeble-Gagnere G."/>
            <person name="Wang J."/>
            <person name="Hirakawa H."/>
            <person name="Shirasawa K."/>
            <person name="Vercoe P."/>
            <person name="Stefanova K."/>
            <person name="Durmic Z."/>
            <person name="Nichols P."/>
            <person name="Revell C."/>
            <person name="Isobe S.N."/>
            <person name="Edwards D."/>
            <person name="Erskine W."/>
        </authorList>
    </citation>
    <scope>NUCLEOTIDE SEQUENCE [LARGE SCALE GENOMIC DNA]</scope>
    <source>
        <strain evidence="2">cv. Daliak</strain>
    </source>
</reference>
<proteinExistence type="predicted"/>